<protein>
    <submittedName>
        <fullName evidence="2">Phage replication protein</fullName>
    </submittedName>
</protein>
<dbReference type="AlphaFoldDB" id="A0A401FPN4"/>
<evidence type="ECO:0000313" key="2">
    <source>
        <dbReference type="EMBL" id="GAY74324.1"/>
    </source>
</evidence>
<feature type="domain" description="Primase C-terminal 1" evidence="1">
    <location>
        <begin position="129"/>
        <end position="194"/>
    </location>
</feature>
<reference evidence="2 3" key="1">
    <citation type="submission" date="2017-11" db="EMBL/GenBank/DDBJ databases">
        <title>Draft Genome Sequence of Lactobacillus curieae NBRC 111893 isolated from Koso, a Japanese sugar-Vegetable Fermented Beverage.</title>
        <authorList>
            <person name="Chiou T.Y."/>
            <person name="Oshima K."/>
            <person name="Suda W."/>
            <person name="Hattori M."/>
            <person name="Takahashi T."/>
        </authorList>
    </citation>
    <scope>NUCLEOTIDE SEQUENCE [LARGE SCALE GENOMIC DNA]</scope>
    <source>
        <strain evidence="2 3">NBRC111893</strain>
    </source>
</reference>
<gene>
    <name evidence="2" type="ORF">NBRC111893_2470</name>
</gene>
<name>A0A401FPN4_9LACO</name>
<dbReference type="SMART" id="SM00942">
    <property type="entry name" value="PriCT_1"/>
    <property type="match status" value="1"/>
</dbReference>
<sequence length="199" mass="22153">MDIDRHENGADGFKSIEELNHGDWFKRTLAQKTAGGGQQLFYMKDDSQSVQQNIGWLPGVDIKAHVNNYVVVAPSANHEKRYVWLNHEPIVKANVELIKAINKHTASNNYHPSSYKSGDGSATSELFEKIVNGLGVTGGRNNALASFIGGLLFRGVNAKEAYQLALTANQNTDEPLPDNEVNRTFESMLKKELRRREAE</sequence>
<dbReference type="Pfam" id="PF09250">
    <property type="entry name" value="Prim-Pol"/>
    <property type="match status" value="1"/>
</dbReference>
<evidence type="ECO:0000259" key="1">
    <source>
        <dbReference type="SMART" id="SM00942"/>
    </source>
</evidence>
<dbReference type="InterPro" id="IPR014820">
    <property type="entry name" value="PriCT_1"/>
</dbReference>
<organism evidence="2 3">
    <name type="scientific">Lentilactobacillus kosonis</name>
    <dbReference type="NCBI Taxonomy" id="2810561"/>
    <lineage>
        <taxon>Bacteria</taxon>
        <taxon>Bacillati</taxon>
        <taxon>Bacillota</taxon>
        <taxon>Bacilli</taxon>
        <taxon>Lactobacillales</taxon>
        <taxon>Lactobacillaceae</taxon>
        <taxon>Lentilactobacillus</taxon>
    </lineage>
</organism>
<dbReference type="EMBL" id="BEXA01000009">
    <property type="protein sequence ID" value="GAY74324.1"/>
    <property type="molecule type" value="Genomic_DNA"/>
</dbReference>
<dbReference type="InterPro" id="IPR015330">
    <property type="entry name" value="DNA_primase/pol_bifunc_N"/>
</dbReference>
<accession>A0A401FPN4</accession>
<proteinExistence type="predicted"/>
<comment type="caution">
    <text evidence="2">The sequence shown here is derived from an EMBL/GenBank/DDBJ whole genome shotgun (WGS) entry which is preliminary data.</text>
</comment>
<dbReference type="Proteomes" id="UP000286974">
    <property type="component" value="Unassembled WGS sequence"/>
</dbReference>
<keyword evidence="3" id="KW-1185">Reference proteome</keyword>
<dbReference type="SUPFAM" id="SSF56747">
    <property type="entry name" value="Prim-pol domain"/>
    <property type="match status" value="1"/>
</dbReference>
<dbReference type="Pfam" id="PF08708">
    <property type="entry name" value="PriCT_1"/>
    <property type="match status" value="1"/>
</dbReference>
<evidence type="ECO:0000313" key="3">
    <source>
        <dbReference type="Proteomes" id="UP000286974"/>
    </source>
</evidence>